<evidence type="ECO:0000259" key="1">
    <source>
        <dbReference type="Pfam" id="PF11825"/>
    </source>
</evidence>
<comment type="caution">
    <text evidence="2">The sequence shown here is derived from an EMBL/GenBank/DDBJ whole genome shotgun (WGS) entry which is preliminary data.</text>
</comment>
<name>A0A4Z2DYC1_9TELE</name>
<sequence>MMLSYVDRLRNKLNSPMHSISSSEDIKPPLGLNGVMKVPAQPSGTILSLTKHICAICGDRSSGEWRRRRRRRLVGG</sequence>
<feature type="domain" description="Nuclear/hormone receptor activator site AF-1" evidence="1">
    <location>
        <begin position="3"/>
        <end position="45"/>
    </location>
</feature>
<keyword evidence="2" id="KW-0675">Receptor</keyword>
<organism evidence="2 3">
    <name type="scientific">Liparis tanakae</name>
    <name type="common">Tanaka's snailfish</name>
    <dbReference type="NCBI Taxonomy" id="230148"/>
    <lineage>
        <taxon>Eukaryota</taxon>
        <taxon>Metazoa</taxon>
        <taxon>Chordata</taxon>
        <taxon>Craniata</taxon>
        <taxon>Vertebrata</taxon>
        <taxon>Euteleostomi</taxon>
        <taxon>Actinopterygii</taxon>
        <taxon>Neopterygii</taxon>
        <taxon>Teleostei</taxon>
        <taxon>Neoteleostei</taxon>
        <taxon>Acanthomorphata</taxon>
        <taxon>Eupercaria</taxon>
        <taxon>Perciformes</taxon>
        <taxon>Cottioidei</taxon>
        <taxon>Cottales</taxon>
        <taxon>Liparidae</taxon>
        <taxon>Liparis</taxon>
    </lineage>
</organism>
<accession>A0A4Z2DYC1</accession>
<dbReference type="AlphaFoldDB" id="A0A4Z2DYC1"/>
<keyword evidence="3" id="KW-1185">Reference proteome</keyword>
<proteinExistence type="predicted"/>
<gene>
    <name evidence="2" type="primary">rxraa_1</name>
    <name evidence="2" type="ORF">EYF80_068327</name>
</gene>
<dbReference type="OrthoDB" id="8957768at2759"/>
<protein>
    <submittedName>
        <fullName evidence="2">Retinoic acid receptor RXR-alpha-A</fullName>
    </submittedName>
</protein>
<dbReference type="Proteomes" id="UP000314294">
    <property type="component" value="Unassembled WGS sequence"/>
</dbReference>
<dbReference type="InterPro" id="IPR021780">
    <property type="entry name" value="Nuc_recep-AF1"/>
</dbReference>
<evidence type="ECO:0000313" key="2">
    <source>
        <dbReference type="EMBL" id="TNN21561.1"/>
    </source>
</evidence>
<dbReference type="EMBL" id="SRLO01027291">
    <property type="protein sequence ID" value="TNN21561.1"/>
    <property type="molecule type" value="Genomic_DNA"/>
</dbReference>
<evidence type="ECO:0000313" key="3">
    <source>
        <dbReference type="Proteomes" id="UP000314294"/>
    </source>
</evidence>
<reference evidence="2 3" key="1">
    <citation type="submission" date="2019-03" db="EMBL/GenBank/DDBJ databases">
        <title>First draft genome of Liparis tanakae, snailfish: a comprehensive survey of snailfish specific genes.</title>
        <authorList>
            <person name="Kim W."/>
            <person name="Song I."/>
            <person name="Jeong J.-H."/>
            <person name="Kim D."/>
            <person name="Kim S."/>
            <person name="Ryu S."/>
            <person name="Song J.Y."/>
            <person name="Lee S.K."/>
        </authorList>
    </citation>
    <scope>NUCLEOTIDE SEQUENCE [LARGE SCALE GENOMIC DNA]</scope>
    <source>
        <tissue evidence="2">Muscle</tissue>
    </source>
</reference>
<dbReference type="Pfam" id="PF11825">
    <property type="entry name" value="Nuc_recep-AF1"/>
    <property type="match status" value="1"/>
</dbReference>